<proteinExistence type="predicted"/>
<reference evidence="1" key="1">
    <citation type="journal article" date="2020" name="mSystems">
        <title>Genome- and Community-Level Interaction Insights into Carbon Utilization and Element Cycling Functions of Hydrothermarchaeota in Hydrothermal Sediment.</title>
        <authorList>
            <person name="Zhou Z."/>
            <person name="Liu Y."/>
            <person name="Xu W."/>
            <person name="Pan J."/>
            <person name="Luo Z.H."/>
            <person name="Li M."/>
        </authorList>
    </citation>
    <scope>NUCLEOTIDE SEQUENCE [LARGE SCALE GENOMIC DNA]</scope>
    <source>
        <strain evidence="1">SpSt-776</strain>
    </source>
</reference>
<organism evidence="1">
    <name type="scientific">Desulfobacca acetoxidans</name>
    <dbReference type="NCBI Taxonomy" id="60893"/>
    <lineage>
        <taxon>Bacteria</taxon>
        <taxon>Pseudomonadati</taxon>
        <taxon>Thermodesulfobacteriota</taxon>
        <taxon>Desulfobaccia</taxon>
        <taxon>Desulfobaccales</taxon>
        <taxon>Desulfobaccaceae</taxon>
        <taxon>Desulfobacca</taxon>
    </lineage>
</organism>
<name>A0A7C3SJ58_9BACT</name>
<sequence length="96" mass="10718">MDDIGQVVMKLSALGYRLWLEGDRVGYEHVGPGEPDAVKVLPLLKAIRERKADAVYFLRCYCPCCGGVVFGTFSDGKSRCLVCYRKNLDSLNIDRS</sequence>
<protein>
    <recommendedName>
        <fullName evidence="2">TubC N-terminal docking domain-containing protein</fullName>
    </recommendedName>
</protein>
<gene>
    <name evidence="1" type="ORF">ENV62_06890</name>
</gene>
<dbReference type="EMBL" id="DTHB01000047">
    <property type="protein sequence ID" value="HGB14942.1"/>
    <property type="molecule type" value="Genomic_DNA"/>
</dbReference>
<evidence type="ECO:0008006" key="2">
    <source>
        <dbReference type="Google" id="ProtNLM"/>
    </source>
</evidence>
<accession>A0A7C3SJ58</accession>
<dbReference type="AlphaFoldDB" id="A0A7C3SJ58"/>
<evidence type="ECO:0000313" key="1">
    <source>
        <dbReference type="EMBL" id="HGB14942.1"/>
    </source>
</evidence>
<comment type="caution">
    <text evidence="1">The sequence shown here is derived from an EMBL/GenBank/DDBJ whole genome shotgun (WGS) entry which is preliminary data.</text>
</comment>